<keyword evidence="3 6" id="KW-0812">Transmembrane</keyword>
<reference evidence="7 8" key="1">
    <citation type="submission" date="2019-09" db="EMBL/GenBank/DDBJ databases">
        <title>Hybrid Assembly of the complete Genome of the Deep-Sea Bacterium Moritella marina from long Nanopore and Illumina reads.</title>
        <authorList>
            <person name="Magin S."/>
            <person name="Georgoulis A."/>
            <person name="Papadimitriou K."/>
            <person name="Iliakis G."/>
            <person name="Vorgias C.E."/>
        </authorList>
    </citation>
    <scope>NUCLEOTIDE SEQUENCE [LARGE SCALE GENOMIC DNA]</scope>
    <source>
        <strain evidence="7 8">MP-1</strain>
    </source>
</reference>
<evidence type="ECO:0000256" key="4">
    <source>
        <dbReference type="ARBA" id="ARBA00022989"/>
    </source>
</evidence>
<gene>
    <name evidence="7" type="ORF">FR932_04960</name>
</gene>
<dbReference type="PANTHER" id="PTHR31632:SF2">
    <property type="entry name" value="PLASMA MEMBRANE IRON PERMEASE"/>
    <property type="match status" value="1"/>
</dbReference>
<evidence type="ECO:0008006" key="9">
    <source>
        <dbReference type="Google" id="ProtNLM"/>
    </source>
</evidence>
<comment type="subcellular location">
    <subcellularLocation>
        <location evidence="1">Membrane</location>
        <topology evidence="1">Multi-pass membrane protein</topology>
    </subcellularLocation>
</comment>
<feature type="transmembrane region" description="Helical" evidence="6">
    <location>
        <begin position="183"/>
        <end position="202"/>
    </location>
</feature>
<dbReference type="GO" id="GO:0015093">
    <property type="term" value="F:ferrous iron transmembrane transporter activity"/>
    <property type="evidence" value="ECO:0007669"/>
    <property type="project" value="TreeGrafter"/>
</dbReference>
<organism evidence="7 8">
    <name type="scientific">Moritella marina ATCC 15381</name>
    <dbReference type="NCBI Taxonomy" id="1202962"/>
    <lineage>
        <taxon>Bacteria</taxon>
        <taxon>Pseudomonadati</taxon>
        <taxon>Pseudomonadota</taxon>
        <taxon>Gammaproteobacteria</taxon>
        <taxon>Alteromonadales</taxon>
        <taxon>Moritellaceae</taxon>
        <taxon>Moritella</taxon>
    </lineage>
</organism>
<keyword evidence="5 6" id="KW-0472">Membrane</keyword>
<dbReference type="AlphaFoldDB" id="A0A5J6WLB4"/>
<feature type="transmembrane region" description="Helical" evidence="6">
    <location>
        <begin position="148"/>
        <end position="171"/>
    </location>
</feature>
<accession>A0A5J6WLB4</accession>
<evidence type="ECO:0000313" key="8">
    <source>
        <dbReference type="Proteomes" id="UP000327424"/>
    </source>
</evidence>
<proteinExistence type="inferred from homology"/>
<feature type="transmembrane region" description="Helical" evidence="6">
    <location>
        <begin position="109"/>
        <end position="128"/>
    </location>
</feature>
<dbReference type="PANTHER" id="PTHR31632">
    <property type="entry name" value="IRON TRANSPORTER FTH1"/>
    <property type="match status" value="1"/>
</dbReference>
<dbReference type="OrthoDB" id="8215804at2"/>
<evidence type="ECO:0000256" key="2">
    <source>
        <dbReference type="ARBA" id="ARBA00008333"/>
    </source>
</evidence>
<name>A0A5J6WLB4_MORMI</name>
<evidence type="ECO:0000256" key="3">
    <source>
        <dbReference type="ARBA" id="ARBA00022692"/>
    </source>
</evidence>
<evidence type="ECO:0000256" key="1">
    <source>
        <dbReference type="ARBA" id="ARBA00004141"/>
    </source>
</evidence>
<dbReference type="Pfam" id="PF03239">
    <property type="entry name" value="FTR1"/>
    <property type="match status" value="1"/>
</dbReference>
<dbReference type="RefSeq" id="WP_019442804.1">
    <property type="nucleotide sequence ID" value="NZ_ALOE01000037.1"/>
</dbReference>
<protein>
    <recommendedName>
        <fullName evidence="9">FTR1 family iron permease</fullName>
    </recommendedName>
</protein>
<evidence type="ECO:0000313" key="7">
    <source>
        <dbReference type="EMBL" id="QFI37222.1"/>
    </source>
</evidence>
<dbReference type="KEGG" id="mmaa:FR932_04960"/>
<dbReference type="GO" id="GO:0033573">
    <property type="term" value="C:high-affinity iron permease complex"/>
    <property type="evidence" value="ECO:0007669"/>
    <property type="project" value="InterPro"/>
</dbReference>
<feature type="transmembrane region" description="Helical" evidence="6">
    <location>
        <begin position="12"/>
        <end position="30"/>
    </location>
</feature>
<dbReference type="EMBL" id="CP044399">
    <property type="protein sequence ID" value="QFI37222.1"/>
    <property type="molecule type" value="Genomic_DNA"/>
</dbReference>
<feature type="transmembrane region" description="Helical" evidence="6">
    <location>
        <begin position="248"/>
        <end position="265"/>
    </location>
</feature>
<keyword evidence="8" id="KW-1185">Reference proteome</keyword>
<dbReference type="InterPro" id="IPR004923">
    <property type="entry name" value="FTR1/Fip1/EfeU"/>
</dbReference>
<evidence type="ECO:0000256" key="5">
    <source>
        <dbReference type="ARBA" id="ARBA00023136"/>
    </source>
</evidence>
<feature type="transmembrane region" description="Helical" evidence="6">
    <location>
        <begin position="71"/>
        <end position="89"/>
    </location>
</feature>
<keyword evidence="4 6" id="KW-1133">Transmembrane helix</keyword>
<comment type="similarity">
    <text evidence="2">Belongs to the oxidase-dependent Fe transporter (OFeT) (TC 9.A.10.1) family.</text>
</comment>
<feature type="transmembrane region" description="Helical" evidence="6">
    <location>
        <begin position="37"/>
        <end position="59"/>
    </location>
</feature>
<evidence type="ECO:0000256" key="6">
    <source>
        <dbReference type="SAM" id="Phobius"/>
    </source>
</evidence>
<sequence length="279" mass="30634">MFASFLITFREGLEAFLLVGIILSYLAKLGESKHNKLIYIGVALGLVASLIVAFIFQFVVDQFDSHEYRNLLMAGILSFATLVLTYMAIWMQRQAKSQVANMQNNIREILTTGNVFGLIFLAFLAVMREGFETVLFFSALMYSGQGDFSLQDGLIGAGAGLVASLVLVIVLMRGTRKVPIQAFFKWTSLLIIIIAAGLLSSATNMLQSADVLPVFQTAVFDISHILDDQGVFGTFLRALFGYNSSPNLLPLVIWGAYLAVFSVFWQRGYQVHAKTAAAG</sequence>
<dbReference type="Proteomes" id="UP000327424">
    <property type="component" value="Chromosome"/>
</dbReference>